<sequence length="232" mass="25657">MFLSPDTSVISSLYFPAFQMFGRYLLLLLLGVNGLDLQAQRVMPDERPRLASRGLRCVIEPITAEYTAYEPIILRVRIKNHTHAPVTLVSALQGSESVSRSPKAAFYVSVVRLEGPAPTAPADAGHLNGILPADFTTLQPGQSFNPLERMTRFPFSVPAVYPTLPPGTYNIHFLYCTRELNVTKWGLDTLQAPSPVTDTVLTRLRQVPRVFLTSNTLRITVKPQPSGTLARP</sequence>
<evidence type="ECO:0000313" key="3">
    <source>
        <dbReference type="Proteomes" id="UP001500454"/>
    </source>
</evidence>
<evidence type="ECO:0000256" key="1">
    <source>
        <dbReference type="SAM" id="Phobius"/>
    </source>
</evidence>
<organism evidence="2 3">
    <name type="scientific">Hymenobacter koreensis</name>
    <dbReference type="NCBI Taxonomy" id="1084523"/>
    <lineage>
        <taxon>Bacteria</taxon>
        <taxon>Pseudomonadati</taxon>
        <taxon>Bacteroidota</taxon>
        <taxon>Cytophagia</taxon>
        <taxon>Cytophagales</taxon>
        <taxon>Hymenobacteraceae</taxon>
        <taxon>Hymenobacter</taxon>
    </lineage>
</organism>
<proteinExistence type="predicted"/>
<reference evidence="3" key="1">
    <citation type="journal article" date="2019" name="Int. J. Syst. Evol. Microbiol.">
        <title>The Global Catalogue of Microorganisms (GCM) 10K type strain sequencing project: providing services to taxonomists for standard genome sequencing and annotation.</title>
        <authorList>
            <consortium name="The Broad Institute Genomics Platform"/>
            <consortium name="The Broad Institute Genome Sequencing Center for Infectious Disease"/>
            <person name="Wu L."/>
            <person name="Ma J."/>
        </authorList>
    </citation>
    <scope>NUCLEOTIDE SEQUENCE [LARGE SCALE GENOMIC DNA]</scope>
    <source>
        <strain evidence="3">JCM 17924</strain>
    </source>
</reference>
<accession>A0ABP8JAH0</accession>
<name>A0ABP8JAH0_9BACT</name>
<comment type="caution">
    <text evidence="2">The sequence shown here is derived from an EMBL/GenBank/DDBJ whole genome shotgun (WGS) entry which is preliminary data.</text>
</comment>
<dbReference type="RefSeq" id="WP_345226175.1">
    <property type="nucleotide sequence ID" value="NZ_BAABHA010000010.1"/>
</dbReference>
<protein>
    <submittedName>
        <fullName evidence="2">Uncharacterized protein</fullName>
    </submittedName>
</protein>
<feature type="transmembrane region" description="Helical" evidence="1">
    <location>
        <begin position="20"/>
        <end position="39"/>
    </location>
</feature>
<dbReference type="EMBL" id="BAABHA010000010">
    <property type="protein sequence ID" value="GAA4387687.1"/>
    <property type="molecule type" value="Genomic_DNA"/>
</dbReference>
<keyword evidence="1" id="KW-1133">Transmembrane helix</keyword>
<gene>
    <name evidence="2" type="ORF">GCM10023186_33560</name>
</gene>
<evidence type="ECO:0000313" key="2">
    <source>
        <dbReference type="EMBL" id="GAA4387687.1"/>
    </source>
</evidence>
<keyword evidence="3" id="KW-1185">Reference proteome</keyword>
<keyword evidence="1" id="KW-0812">Transmembrane</keyword>
<dbReference type="Proteomes" id="UP001500454">
    <property type="component" value="Unassembled WGS sequence"/>
</dbReference>
<keyword evidence="1" id="KW-0472">Membrane</keyword>